<dbReference type="OrthoDB" id="2354159at2"/>
<protein>
    <submittedName>
        <fullName evidence="2">Pilus assembly protein PilZ</fullName>
    </submittedName>
</protein>
<reference evidence="3" key="1">
    <citation type="submission" date="2016-05" db="EMBL/GenBank/DDBJ databases">
        <authorList>
            <person name="Wang W."/>
            <person name="Zhu L."/>
        </authorList>
    </citation>
    <scope>NUCLEOTIDE SEQUENCE [LARGE SCALE GENOMIC DNA]</scope>
    <source>
        <strain evidence="3">W-2</strain>
    </source>
</reference>
<dbReference type="InterPro" id="IPR009875">
    <property type="entry name" value="PilZ_domain"/>
</dbReference>
<dbReference type="Proteomes" id="UP000078290">
    <property type="component" value="Unassembled WGS sequence"/>
</dbReference>
<sequence>MRFRRQEAFRYQFGQPLPCTFRLVHNDEKYIEIEEKSAHIHDISPHGMKLETLSRIPCEHNKEIEVTFMLNDVPFRFSGKVVWERPFVRTYYYGVRLLTSNEQEEKLISEIKRHAALHRQR</sequence>
<dbReference type="Pfam" id="PF07238">
    <property type="entry name" value="PilZ"/>
    <property type="match status" value="1"/>
</dbReference>
<comment type="caution">
    <text evidence="2">The sequence shown here is derived from an EMBL/GenBank/DDBJ whole genome shotgun (WGS) entry which is preliminary data.</text>
</comment>
<dbReference type="GO" id="GO:0035438">
    <property type="term" value="F:cyclic-di-GMP binding"/>
    <property type="evidence" value="ECO:0007669"/>
    <property type="project" value="InterPro"/>
</dbReference>
<feature type="domain" description="PilZ" evidence="1">
    <location>
        <begin position="7"/>
        <end position="108"/>
    </location>
</feature>
<dbReference type="Gene3D" id="2.40.10.220">
    <property type="entry name" value="predicted glycosyltransferase like domains"/>
    <property type="match status" value="1"/>
</dbReference>
<dbReference type="SUPFAM" id="SSF141371">
    <property type="entry name" value="PilZ domain-like"/>
    <property type="match status" value="1"/>
</dbReference>
<evidence type="ECO:0000259" key="1">
    <source>
        <dbReference type="Pfam" id="PF07238"/>
    </source>
</evidence>
<accession>A0A1B7KVB3</accession>
<evidence type="ECO:0000313" key="2">
    <source>
        <dbReference type="EMBL" id="OAT73977.1"/>
    </source>
</evidence>
<dbReference type="EMBL" id="LXMA01000004">
    <property type="protein sequence ID" value="OAT73977.1"/>
    <property type="molecule type" value="Genomic_DNA"/>
</dbReference>
<organism evidence="2 3">
    <name type="scientific">Parageobacillus thermoglucosidasius</name>
    <name type="common">Geobacillus thermoglucosidasius</name>
    <dbReference type="NCBI Taxonomy" id="1426"/>
    <lineage>
        <taxon>Bacteria</taxon>
        <taxon>Bacillati</taxon>
        <taxon>Bacillota</taxon>
        <taxon>Bacilli</taxon>
        <taxon>Bacillales</taxon>
        <taxon>Anoxybacillaceae</taxon>
        <taxon>Parageobacillus</taxon>
    </lineage>
</organism>
<evidence type="ECO:0000313" key="3">
    <source>
        <dbReference type="Proteomes" id="UP000078290"/>
    </source>
</evidence>
<name>A0A1B7KVB3_PARTM</name>
<gene>
    <name evidence="2" type="ORF">A7K69_16845</name>
</gene>
<proteinExistence type="predicted"/>
<dbReference type="RefSeq" id="WP_064550494.1">
    <property type="nucleotide sequence ID" value="NZ_LXMA01000004.1"/>
</dbReference>
<dbReference type="AlphaFoldDB" id="A0A1B7KVB3"/>